<dbReference type="EMBL" id="JBHSQO010000002">
    <property type="protein sequence ID" value="MFC6088327.1"/>
    <property type="molecule type" value="Genomic_DNA"/>
</dbReference>
<comment type="caution">
    <text evidence="1">The sequence shown here is derived from an EMBL/GenBank/DDBJ whole genome shotgun (WGS) entry which is preliminary data.</text>
</comment>
<name>A0ABW1P0U7_9PSEU</name>
<dbReference type="RefSeq" id="WP_380632698.1">
    <property type="nucleotide sequence ID" value="NZ_JBHSQO010000002.1"/>
</dbReference>
<organism evidence="1 2">
    <name type="scientific">Saccharothrix lopnurensis</name>
    <dbReference type="NCBI Taxonomy" id="1670621"/>
    <lineage>
        <taxon>Bacteria</taxon>
        <taxon>Bacillati</taxon>
        <taxon>Actinomycetota</taxon>
        <taxon>Actinomycetes</taxon>
        <taxon>Pseudonocardiales</taxon>
        <taxon>Pseudonocardiaceae</taxon>
        <taxon>Saccharothrix</taxon>
    </lineage>
</organism>
<dbReference type="Proteomes" id="UP001596220">
    <property type="component" value="Unassembled WGS sequence"/>
</dbReference>
<evidence type="ECO:0000313" key="1">
    <source>
        <dbReference type="EMBL" id="MFC6088327.1"/>
    </source>
</evidence>
<evidence type="ECO:0000313" key="2">
    <source>
        <dbReference type="Proteomes" id="UP001596220"/>
    </source>
</evidence>
<sequence length="64" mass="6981">MKKMPKLGERVRVPFGGSMHEGEVVRTSDFGIGPLVFVAVEIEGADEPLQGMYELEYVEPVSAA</sequence>
<reference evidence="2" key="1">
    <citation type="journal article" date="2019" name="Int. J. Syst. Evol. Microbiol.">
        <title>The Global Catalogue of Microorganisms (GCM) 10K type strain sequencing project: providing services to taxonomists for standard genome sequencing and annotation.</title>
        <authorList>
            <consortium name="The Broad Institute Genomics Platform"/>
            <consortium name="The Broad Institute Genome Sequencing Center for Infectious Disease"/>
            <person name="Wu L."/>
            <person name="Ma J."/>
        </authorList>
    </citation>
    <scope>NUCLEOTIDE SEQUENCE [LARGE SCALE GENOMIC DNA]</scope>
    <source>
        <strain evidence="2">CGMCC 4.7246</strain>
    </source>
</reference>
<proteinExistence type="predicted"/>
<keyword evidence="2" id="KW-1185">Reference proteome</keyword>
<accession>A0ABW1P0U7</accession>
<gene>
    <name evidence="1" type="ORF">ACFP3R_03520</name>
</gene>
<protein>
    <submittedName>
        <fullName evidence="1">Uncharacterized protein</fullName>
    </submittedName>
</protein>